<reference evidence="3 4" key="1">
    <citation type="journal article" date="2019" name="Int. J. Syst. Evol. Microbiol.">
        <title>The Global Catalogue of Microorganisms (GCM) 10K type strain sequencing project: providing services to taxonomists for standard genome sequencing and annotation.</title>
        <authorList>
            <consortium name="The Broad Institute Genomics Platform"/>
            <consortium name="The Broad Institute Genome Sequencing Center for Infectious Disease"/>
            <person name="Wu L."/>
            <person name="Ma J."/>
        </authorList>
    </citation>
    <scope>NUCLEOTIDE SEQUENCE [LARGE SCALE GENOMIC DNA]</scope>
    <source>
        <strain evidence="3 4">JCM 6307</strain>
    </source>
</reference>
<dbReference type="PROSITE" id="PS51257">
    <property type="entry name" value="PROKAR_LIPOPROTEIN"/>
    <property type="match status" value="1"/>
</dbReference>
<organism evidence="3 4">
    <name type="scientific">Streptomyces thermolineatus</name>
    <dbReference type="NCBI Taxonomy" id="44033"/>
    <lineage>
        <taxon>Bacteria</taxon>
        <taxon>Bacillati</taxon>
        <taxon>Actinomycetota</taxon>
        <taxon>Actinomycetes</taxon>
        <taxon>Kitasatosporales</taxon>
        <taxon>Streptomycetaceae</taxon>
        <taxon>Streptomyces</taxon>
    </lineage>
</organism>
<proteinExistence type="predicted"/>
<feature type="chain" id="PRO_5046059062" description="Secreted protein" evidence="2">
    <location>
        <begin position="25"/>
        <end position="390"/>
    </location>
</feature>
<keyword evidence="4" id="KW-1185">Reference proteome</keyword>
<evidence type="ECO:0008006" key="5">
    <source>
        <dbReference type="Google" id="ProtNLM"/>
    </source>
</evidence>
<comment type="caution">
    <text evidence="3">The sequence shown here is derived from an EMBL/GenBank/DDBJ whole genome shotgun (WGS) entry which is preliminary data.</text>
</comment>
<evidence type="ECO:0000256" key="2">
    <source>
        <dbReference type="SAM" id="SignalP"/>
    </source>
</evidence>
<name>A0ABN3MFS4_9ACTN</name>
<dbReference type="EMBL" id="BAAATA010000029">
    <property type="protein sequence ID" value="GAA2501171.1"/>
    <property type="molecule type" value="Genomic_DNA"/>
</dbReference>
<dbReference type="Gene3D" id="2.40.10.10">
    <property type="entry name" value="Trypsin-like serine proteases"/>
    <property type="match status" value="2"/>
</dbReference>
<gene>
    <name evidence="3" type="ORF">GCM10010406_42110</name>
</gene>
<dbReference type="InterPro" id="IPR043504">
    <property type="entry name" value="Peptidase_S1_PA_chymotrypsin"/>
</dbReference>
<dbReference type="PANTHER" id="PTHR15462">
    <property type="entry name" value="SERINE PROTEASE"/>
    <property type="match status" value="1"/>
</dbReference>
<protein>
    <recommendedName>
        <fullName evidence="5">Secreted protein</fullName>
    </recommendedName>
</protein>
<keyword evidence="1 2" id="KW-0732">Signal</keyword>
<feature type="signal peptide" evidence="2">
    <location>
        <begin position="1"/>
        <end position="24"/>
    </location>
</feature>
<evidence type="ECO:0000256" key="1">
    <source>
        <dbReference type="ARBA" id="ARBA00022729"/>
    </source>
</evidence>
<dbReference type="Proteomes" id="UP001501358">
    <property type="component" value="Unassembled WGS sequence"/>
</dbReference>
<sequence>MRSIRRPAALAVAAVALVAFTGTACGPEDDNGDPNAAATADDQIKLPSGFPTSLPSDLPSGLPTTAEELEKWKKGGWKDWENWAREAAHFINPIIEDLWDQERAEGAEGNDKPVEEDIAADQGATDPDPEPVRAVKVATPYTKTAPAAGKLFFDTPEGQGVCSATVVEDPAHPGKSNLVWTAGHCVHTGSKGGWLRNLMFAPAYNNGALPRGSTATEEQIFPHGQWWVEDAKTSDEWIAKGTETGANGAPYDFAVLKVKNPSGNGKSLEETVGAALPIWFDAPFGSEIGQIGNWGYPAAPPYDGVLMFGCEDTPGRLSLFQGQPTMHRIGCTMTGGSSGGGWYATGPDGKPALVSNTSIGPTENTWLAGPRLGKEAEALYKEMSKEHAGD</sequence>
<evidence type="ECO:0000313" key="4">
    <source>
        <dbReference type="Proteomes" id="UP001501358"/>
    </source>
</evidence>
<dbReference type="PANTHER" id="PTHR15462:SF19">
    <property type="entry name" value="PEPTIDASE S1 DOMAIN-CONTAINING PROTEIN"/>
    <property type="match status" value="1"/>
</dbReference>
<accession>A0ABN3MFS4</accession>
<dbReference type="SUPFAM" id="SSF50494">
    <property type="entry name" value="Trypsin-like serine proteases"/>
    <property type="match status" value="1"/>
</dbReference>
<dbReference type="InterPro" id="IPR050966">
    <property type="entry name" value="Glutamyl_endopeptidase"/>
</dbReference>
<evidence type="ECO:0000313" key="3">
    <source>
        <dbReference type="EMBL" id="GAA2501171.1"/>
    </source>
</evidence>
<dbReference type="InterPro" id="IPR009003">
    <property type="entry name" value="Peptidase_S1_PA"/>
</dbReference>
<dbReference type="RefSeq" id="WP_344384748.1">
    <property type="nucleotide sequence ID" value="NZ_BAAATA010000029.1"/>
</dbReference>